<dbReference type="PANTHER" id="PTHR42680">
    <property type="entry name" value="DCTP DEAMINASE"/>
    <property type="match status" value="1"/>
</dbReference>
<dbReference type="AlphaFoldDB" id="A0AAV3S4J4"/>
<keyword evidence="7" id="KW-1185">Reference proteome</keyword>
<feature type="binding site" evidence="4">
    <location>
        <begin position="120"/>
        <end position="122"/>
    </location>
    <ligand>
        <name>dCTP</name>
        <dbReference type="ChEBI" id="CHEBI:61481"/>
    </ligand>
</feature>
<feature type="region of interest" description="Disordered" evidence="5">
    <location>
        <begin position="151"/>
        <end position="192"/>
    </location>
</feature>
<dbReference type="GO" id="GO:0006229">
    <property type="term" value="P:dUTP biosynthetic process"/>
    <property type="evidence" value="ECO:0007669"/>
    <property type="project" value="InterPro"/>
</dbReference>
<evidence type="ECO:0000256" key="3">
    <source>
        <dbReference type="ARBA" id="ARBA00023080"/>
    </source>
</evidence>
<dbReference type="PANTHER" id="PTHR42680:SF3">
    <property type="entry name" value="DCTP DEAMINASE"/>
    <property type="match status" value="1"/>
</dbReference>
<sequence>MEAGDLVVEPLDDPELQIQPASIDVRLGKQFLEFQHANIPCIHPTDETEVEDYVTETVVDEDGEFILHPGDFVLGTTKERVEIPPDLVAQVEGRSSLGRLAIVVHATAGFVDPGFRGKITLELSNLGTAPVALTPDMRISQIVFTELSSPAKRPYGAERGSKYQDQNGPQASRIQGDVEFGGDQRGDGGGDA</sequence>
<dbReference type="Gene3D" id="2.70.40.10">
    <property type="match status" value="1"/>
</dbReference>
<dbReference type="CDD" id="cd07557">
    <property type="entry name" value="trimeric_dUTPase"/>
    <property type="match status" value="1"/>
</dbReference>
<feature type="binding site" evidence="4">
    <location>
        <position position="162"/>
    </location>
    <ligand>
        <name>dCTP</name>
        <dbReference type="ChEBI" id="CHEBI:61481"/>
    </ligand>
</feature>
<dbReference type="HAMAP" id="MF_00146">
    <property type="entry name" value="dCTP_deaminase"/>
    <property type="match status" value="1"/>
</dbReference>
<feature type="binding site" evidence="4">
    <location>
        <position position="155"/>
    </location>
    <ligand>
        <name>dCTP</name>
        <dbReference type="ChEBI" id="CHEBI:61481"/>
    </ligand>
</feature>
<gene>
    <name evidence="4 6" type="primary">dcd</name>
    <name evidence="6" type="ORF">GCM10009066_04780</name>
</gene>
<feature type="site" description="Important for bifunctional activity" evidence="4">
    <location>
        <begin position="109"/>
        <end position="110"/>
    </location>
</feature>
<feature type="compositionally biased region" description="Polar residues" evidence="5">
    <location>
        <begin position="163"/>
        <end position="173"/>
    </location>
</feature>
<dbReference type="GO" id="GO:0015949">
    <property type="term" value="P:nucleobase-containing small molecule interconversion"/>
    <property type="evidence" value="ECO:0007669"/>
    <property type="project" value="TreeGrafter"/>
</dbReference>
<keyword evidence="1 4" id="KW-0547">Nucleotide-binding</keyword>
<dbReference type="InterPro" id="IPR033704">
    <property type="entry name" value="dUTPase_trimeric"/>
</dbReference>
<keyword evidence="2 4" id="KW-0378">Hydrolase</keyword>
<dbReference type="SUPFAM" id="SSF51283">
    <property type="entry name" value="dUTPase-like"/>
    <property type="match status" value="1"/>
</dbReference>
<evidence type="ECO:0000256" key="1">
    <source>
        <dbReference type="ARBA" id="ARBA00022741"/>
    </source>
</evidence>
<dbReference type="GO" id="GO:0000166">
    <property type="term" value="F:nucleotide binding"/>
    <property type="evidence" value="ECO:0007669"/>
    <property type="project" value="UniProtKB-KW"/>
</dbReference>
<feature type="binding site" evidence="4">
    <location>
        <position position="112"/>
    </location>
    <ligand>
        <name>dCTP</name>
        <dbReference type="ChEBI" id="CHEBI:61481"/>
    </ligand>
</feature>
<evidence type="ECO:0000313" key="7">
    <source>
        <dbReference type="Proteomes" id="UP001500837"/>
    </source>
</evidence>
<comment type="pathway">
    <text evidence="4">Pyrimidine metabolism; dUMP biosynthesis; dUMP from dCTP: step 1/1.</text>
</comment>
<dbReference type="InterPro" id="IPR036157">
    <property type="entry name" value="dUTPase-like_sf"/>
</dbReference>
<feature type="binding site" evidence="4">
    <location>
        <position position="166"/>
    </location>
    <ligand>
        <name>dCTP</name>
        <dbReference type="ChEBI" id="CHEBI:61481"/>
    </ligand>
</feature>
<feature type="binding site" evidence="4">
    <location>
        <position position="141"/>
    </location>
    <ligand>
        <name>dCTP</name>
        <dbReference type="ChEBI" id="CHEBI:61481"/>
    </ligand>
</feature>
<evidence type="ECO:0000256" key="5">
    <source>
        <dbReference type="SAM" id="MobiDB-lite"/>
    </source>
</evidence>
<dbReference type="NCBIfam" id="TIGR02274">
    <property type="entry name" value="dCTP_deam"/>
    <property type="match status" value="1"/>
</dbReference>
<dbReference type="Proteomes" id="UP001500837">
    <property type="component" value="Unassembled WGS sequence"/>
</dbReference>
<dbReference type="GO" id="GO:0033973">
    <property type="term" value="F:dCTP deaminase (dUMP-forming) activity"/>
    <property type="evidence" value="ECO:0007669"/>
    <property type="project" value="UniProtKB-UniRule"/>
</dbReference>
<dbReference type="EMBL" id="BAAABL010000021">
    <property type="protein sequence ID" value="GAA0293223.1"/>
    <property type="molecule type" value="Genomic_DNA"/>
</dbReference>
<evidence type="ECO:0000256" key="2">
    <source>
        <dbReference type="ARBA" id="ARBA00022801"/>
    </source>
</evidence>
<evidence type="ECO:0000313" key="6">
    <source>
        <dbReference type="EMBL" id="GAA0293223.1"/>
    </source>
</evidence>
<dbReference type="Pfam" id="PF22769">
    <property type="entry name" value="DCD"/>
    <property type="match status" value="1"/>
</dbReference>
<reference evidence="6 7" key="1">
    <citation type="journal article" date="2019" name="Int. J. Syst. Evol. Microbiol.">
        <title>The Global Catalogue of Microorganisms (GCM) 10K type strain sequencing project: providing services to taxonomists for standard genome sequencing and annotation.</title>
        <authorList>
            <consortium name="The Broad Institute Genomics Platform"/>
            <consortium name="The Broad Institute Genome Sequencing Center for Infectious Disease"/>
            <person name="Wu L."/>
            <person name="Ma J."/>
        </authorList>
    </citation>
    <scope>NUCLEOTIDE SEQUENCE [LARGE SCALE GENOMIC DNA]</scope>
    <source>
        <strain evidence="6 7">JCM 16330</strain>
    </source>
</reference>
<feature type="binding site" evidence="4">
    <location>
        <begin position="94"/>
        <end position="99"/>
    </location>
    <ligand>
        <name>dCTP</name>
        <dbReference type="ChEBI" id="CHEBI:61481"/>
    </ligand>
</feature>
<evidence type="ECO:0000256" key="4">
    <source>
        <dbReference type="HAMAP-Rule" id="MF_00146"/>
    </source>
</evidence>
<comment type="function">
    <text evidence="4">Bifunctional enzyme that catalyzes both the deamination of dCTP to dUTP and the hydrolysis of dUTP to dUMP without releasing the toxic dUTP intermediate.</text>
</comment>
<organism evidence="6 7">
    <name type="scientific">Halarchaeum salinum</name>
    <dbReference type="NCBI Taxonomy" id="489912"/>
    <lineage>
        <taxon>Archaea</taxon>
        <taxon>Methanobacteriati</taxon>
        <taxon>Methanobacteriota</taxon>
        <taxon>Stenosarchaea group</taxon>
        <taxon>Halobacteria</taxon>
        <taxon>Halobacteriales</taxon>
        <taxon>Halobacteriaceae</taxon>
    </lineage>
</organism>
<name>A0AAV3S4J4_9EURY</name>
<dbReference type="GO" id="GO:0006226">
    <property type="term" value="P:dUMP biosynthetic process"/>
    <property type="evidence" value="ECO:0007669"/>
    <property type="project" value="UniProtKB-UniRule"/>
</dbReference>
<accession>A0AAV3S4J4</accession>
<dbReference type="EC" id="3.5.4.30" evidence="4"/>
<comment type="caution">
    <text evidence="6">The sequence shown here is derived from an EMBL/GenBank/DDBJ whole genome shotgun (WGS) entry which is preliminary data.</text>
</comment>
<dbReference type="InterPro" id="IPR011962">
    <property type="entry name" value="dCTP_deaminase"/>
</dbReference>
<keyword evidence="3 4" id="KW-0546">Nucleotide metabolism</keyword>
<proteinExistence type="inferred from homology"/>
<dbReference type="GO" id="GO:0008829">
    <property type="term" value="F:dCTP deaminase activity"/>
    <property type="evidence" value="ECO:0007669"/>
    <property type="project" value="InterPro"/>
</dbReference>
<feature type="compositionally biased region" description="Basic and acidic residues" evidence="5">
    <location>
        <begin position="182"/>
        <end position="192"/>
    </location>
</feature>
<protein>
    <recommendedName>
        <fullName evidence="4">dCTP deaminase, dUMP-forming</fullName>
        <ecNumber evidence="4">3.5.4.30</ecNumber>
    </recommendedName>
    <alternativeName>
        <fullName evidence="4">Bifunctional dCTP deaminase:dUTPase</fullName>
    </alternativeName>
    <alternativeName>
        <fullName evidence="4">DCD-DUT</fullName>
    </alternativeName>
</protein>
<dbReference type="FunFam" id="2.70.40.10:FF:000005">
    <property type="entry name" value="dCTP deaminase, dUMP-forming"/>
    <property type="match status" value="1"/>
</dbReference>
<comment type="subunit">
    <text evidence="4">Homotrimer.</text>
</comment>
<comment type="similarity">
    <text evidence="4">Belongs to the dCTP deaminase family.</text>
</comment>
<feature type="active site" description="Proton donor/acceptor" evidence="4">
    <location>
        <position position="122"/>
    </location>
</feature>
<comment type="catalytic activity">
    <reaction evidence="4">
        <text>dCTP + 2 H2O = dUMP + NH4(+) + diphosphate</text>
        <dbReference type="Rhea" id="RHEA:19205"/>
        <dbReference type="ChEBI" id="CHEBI:15377"/>
        <dbReference type="ChEBI" id="CHEBI:28938"/>
        <dbReference type="ChEBI" id="CHEBI:33019"/>
        <dbReference type="ChEBI" id="CHEBI:61481"/>
        <dbReference type="ChEBI" id="CHEBI:246422"/>
        <dbReference type="EC" id="3.5.4.30"/>
    </reaction>
</comment>